<dbReference type="Proteomes" id="UP000225706">
    <property type="component" value="Unassembled WGS sequence"/>
</dbReference>
<feature type="coiled-coil region" evidence="3">
    <location>
        <begin position="401"/>
        <end position="503"/>
    </location>
</feature>
<reference evidence="5" key="1">
    <citation type="journal article" date="2017" name="bioRxiv">
        <title>Comparative analysis of the genomes of Stylophora pistillata and Acropora digitifera provides evidence for extensive differences between species of corals.</title>
        <authorList>
            <person name="Voolstra C.R."/>
            <person name="Li Y."/>
            <person name="Liew Y.J."/>
            <person name="Baumgarten S."/>
            <person name="Zoccola D."/>
            <person name="Flot J.-F."/>
            <person name="Tambutte S."/>
            <person name="Allemand D."/>
            <person name="Aranda M."/>
        </authorList>
    </citation>
    <scope>NUCLEOTIDE SEQUENCE [LARGE SCALE GENOMIC DNA]</scope>
</reference>
<protein>
    <submittedName>
        <fullName evidence="4">Kelch domain-containing protein 3</fullName>
    </submittedName>
</protein>
<dbReference type="InterPro" id="IPR015915">
    <property type="entry name" value="Kelch-typ_b-propeller"/>
</dbReference>
<dbReference type="PANTHER" id="PTHR46093">
    <property type="entry name" value="ACYL-COA-BINDING DOMAIN-CONTAINING PROTEIN 5"/>
    <property type="match status" value="1"/>
</dbReference>
<keyword evidence="2" id="KW-0677">Repeat</keyword>
<comment type="caution">
    <text evidence="4">The sequence shown here is derived from an EMBL/GenBank/DDBJ whole genome shotgun (WGS) entry which is preliminary data.</text>
</comment>
<dbReference type="STRING" id="50429.A0A2B4S644"/>
<gene>
    <name evidence="4" type="primary">KLHDC3</name>
    <name evidence="4" type="ORF">AWC38_SpisGene9973</name>
</gene>
<keyword evidence="5" id="KW-1185">Reference proteome</keyword>
<dbReference type="Gene3D" id="2.120.10.80">
    <property type="entry name" value="Kelch-type beta propeller"/>
    <property type="match status" value="2"/>
</dbReference>
<dbReference type="SUPFAM" id="SSF117281">
    <property type="entry name" value="Kelch motif"/>
    <property type="match status" value="2"/>
</dbReference>
<evidence type="ECO:0000313" key="5">
    <source>
        <dbReference type="Proteomes" id="UP000225706"/>
    </source>
</evidence>
<dbReference type="OrthoDB" id="10251809at2759"/>
<evidence type="ECO:0000256" key="3">
    <source>
        <dbReference type="SAM" id="Coils"/>
    </source>
</evidence>
<keyword evidence="3" id="KW-0175">Coiled coil</keyword>
<evidence type="ECO:0000313" key="4">
    <source>
        <dbReference type="EMBL" id="PFX25371.1"/>
    </source>
</evidence>
<dbReference type="PANTHER" id="PTHR46093:SF17">
    <property type="entry name" value="ZMP:0000001301"/>
    <property type="match status" value="1"/>
</dbReference>
<evidence type="ECO:0000256" key="2">
    <source>
        <dbReference type="ARBA" id="ARBA00022737"/>
    </source>
</evidence>
<dbReference type="AlphaFoldDB" id="A0A2B4S644"/>
<organism evidence="4 5">
    <name type="scientific">Stylophora pistillata</name>
    <name type="common">Smooth cauliflower coral</name>
    <dbReference type="NCBI Taxonomy" id="50429"/>
    <lineage>
        <taxon>Eukaryota</taxon>
        <taxon>Metazoa</taxon>
        <taxon>Cnidaria</taxon>
        <taxon>Anthozoa</taxon>
        <taxon>Hexacorallia</taxon>
        <taxon>Scleractinia</taxon>
        <taxon>Astrocoeniina</taxon>
        <taxon>Pocilloporidae</taxon>
        <taxon>Stylophora</taxon>
    </lineage>
</organism>
<sequence>MTSPSCGWVKKTINGPVPAPRQGHAAAVVNKKAYIFGGSSGSWFGGEHSDSTSDPVYLNDLFVLKIGLQVTWEKSQQLGDIPSARDGHTLSAVGSILYLFGGSNYPESDECLDGLYAYDIGTLSWELCPTQGHQPRVLGHTTAVVGDTLYIFGGIYHGTATNTLYMLNTGNLTWTPLRASGNPPSPRCDHACAVAGEKFYIMGGTGGKKLWYNDLHVFDTVTLRWDAVNAQGHKPHARSLHTLSTHHSKDIYLFGGSNDVAKVTAPFDDIYKLSLTKLKWKKLQCSGEGPERRQGHTAVMIYGQLIIFGGMDDQKDFNDVCILQTRAALKHLPSEMRENDILSSSLSSGGGDIPGPLTSYDMSMQVPAPYRAVIPAVTEPAKPPEFDDVKASFTERVDVIFEDLSKKYAELETQREALKNAVEAFQEEKAAHIELYEKQQKELEDMISKHRVENEEWINARKQELEEERSKLELEKSQLVEERERLRKEKIEFGEKIEAIEKLGGGTSHLINGAS</sequence>
<dbReference type="Pfam" id="PF24681">
    <property type="entry name" value="Kelch_KLHDC2_KLHL20_DRC7"/>
    <property type="match status" value="1"/>
</dbReference>
<keyword evidence="1" id="KW-0880">Kelch repeat</keyword>
<name>A0A2B4S644_STYPI</name>
<accession>A0A2B4S644</accession>
<evidence type="ECO:0000256" key="1">
    <source>
        <dbReference type="ARBA" id="ARBA00022441"/>
    </source>
</evidence>
<dbReference type="EMBL" id="LSMT01000152">
    <property type="protein sequence ID" value="PFX25371.1"/>
    <property type="molecule type" value="Genomic_DNA"/>
</dbReference>
<proteinExistence type="predicted"/>